<dbReference type="EnsemblPlants" id="KQL29332">
    <property type="protein sequence ID" value="KQL29332"/>
    <property type="gene ID" value="SETIT_019611mg"/>
</dbReference>
<dbReference type="InParanoid" id="K3YZA3"/>
<organism evidence="1 2">
    <name type="scientific">Setaria italica</name>
    <name type="common">Foxtail millet</name>
    <name type="synonym">Panicum italicum</name>
    <dbReference type="NCBI Taxonomy" id="4555"/>
    <lineage>
        <taxon>Eukaryota</taxon>
        <taxon>Viridiplantae</taxon>
        <taxon>Streptophyta</taxon>
        <taxon>Embryophyta</taxon>
        <taxon>Tracheophyta</taxon>
        <taxon>Spermatophyta</taxon>
        <taxon>Magnoliopsida</taxon>
        <taxon>Liliopsida</taxon>
        <taxon>Poales</taxon>
        <taxon>Poaceae</taxon>
        <taxon>PACMAD clade</taxon>
        <taxon>Panicoideae</taxon>
        <taxon>Panicodae</taxon>
        <taxon>Paniceae</taxon>
        <taxon>Cenchrinae</taxon>
        <taxon>Setaria</taxon>
    </lineage>
</organism>
<protein>
    <recommendedName>
        <fullName evidence="3">RNase H type-1 domain-containing protein</fullName>
    </recommendedName>
</protein>
<name>K3YZA3_SETIT</name>
<reference evidence="2" key="1">
    <citation type="journal article" date="2012" name="Nat. Biotechnol.">
        <title>Reference genome sequence of the model plant Setaria.</title>
        <authorList>
            <person name="Bennetzen J.L."/>
            <person name="Schmutz J."/>
            <person name="Wang H."/>
            <person name="Percifield R."/>
            <person name="Hawkins J."/>
            <person name="Pontaroli A.C."/>
            <person name="Estep M."/>
            <person name="Feng L."/>
            <person name="Vaughn J.N."/>
            <person name="Grimwood J."/>
            <person name="Jenkins J."/>
            <person name="Barry K."/>
            <person name="Lindquist E."/>
            <person name="Hellsten U."/>
            <person name="Deshpande S."/>
            <person name="Wang X."/>
            <person name="Wu X."/>
            <person name="Mitros T."/>
            <person name="Triplett J."/>
            <person name="Yang X."/>
            <person name="Ye C.Y."/>
            <person name="Mauro-Herrera M."/>
            <person name="Wang L."/>
            <person name="Li P."/>
            <person name="Sharma M."/>
            <person name="Sharma R."/>
            <person name="Ronald P.C."/>
            <person name="Panaud O."/>
            <person name="Kellogg E.A."/>
            <person name="Brutnell T.P."/>
            <person name="Doust A.N."/>
            <person name="Tuskan G.A."/>
            <person name="Rokhsar D."/>
            <person name="Devos K.M."/>
        </authorList>
    </citation>
    <scope>NUCLEOTIDE SEQUENCE [LARGE SCALE GENOMIC DNA]</scope>
    <source>
        <strain evidence="2">cv. Yugu1</strain>
    </source>
</reference>
<dbReference type="HOGENOM" id="CLU_2871861_0_0_1"/>
<sequence length="64" mass="6778">MVDDLLYMRGAQAGTSSSSESCDIWRPPDDGWVKINIDASFLAEGAKVGGGVVIRNHQGNLISA</sequence>
<evidence type="ECO:0000313" key="1">
    <source>
        <dbReference type="EnsemblPlants" id="KQL29332"/>
    </source>
</evidence>
<keyword evidence="2" id="KW-1185">Reference proteome</keyword>
<dbReference type="Proteomes" id="UP000004995">
    <property type="component" value="Unassembled WGS sequence"/>
</dbReference>
<dbReference type="EMBL" id="AGNK02000215">
    <property type="status" value="NOT_ANNOTATED_CDS"/>
    <property type="molecule type" value="Genomic_DNA"/>
</dbReference>
<dbReference type="PANTHER" id="PTHR47074">
    <property type="entry name" value="BNAC02G40300D PROTEIN"/>
    <property type="match status" value="1"/>
</dbReference>
<dbReference type="PANTHER" id="PTHR47074:SF11">
    <property type="entry name" value="REVERSE TRANSCRIPTASE-LIKE PROTEIN"/>
    <property type="match status" value="1"/>
</dbReference>
<dbReference type="InterPro" id="IPR052929">
    <property type="entry name" value="RNase_H-like_EbsB-rel"/>
</dbReference>
<evidence type="ECO:0000313" key="2">
    <source>
        <dbReference type="Proteomes" id="UP000004995"/>
    </source>
</evidence>
<proteinExistence type="predicted"/>
<dbReference type="AlphaFoldDB" id="K3YZA3"/>
<reference evidence="1" key="2">
    <citation type="submission" date="2018-08" db="UniProtKB">
        <authorList>
            <consortium name="EnsemblPlants"/>
        </authorList>
    </citation>
    <scope>IDENTIFICATION</scope>
    <source>
        <strain evidence="1">Yugu1</strain>
    </source>
</reference>
<evidence type="ECO:0008006" key="3">
    <source>
        <dbReference type="Google" id="ProtNLM"/>
    </source>
</evidence>
<accession>K3YZA3</accession>
<dbReference type="Gramene" id="KQL29332">
    <property type="protein sequence ID" value="KQL29332"/>
    <property type="gene ID" value="SETIT_019611mg"/>
</dbReference>